<gene>
    <name evidence="1" type="ORF">NTEN_LOCUS17188</name>
    <name evidence="2" type="ORF">NTEN_LOCUS17189</name>
</gene>
<evidence type="ECO:0000313" key="3">
    <source>
        <dbReference type="Proteomes" id="UP000479000"/>
    </source>
</evidence>
<name>A0A6H5H8V3_9HEMI</name>
<proteinExistence type="predicted"/>
<dbReference type="AlphaFoldDB" id="A0A6H5H8V3"/>
<evidence type="ECO:0000313" key="1">
    <source>
        <dbReference type="EMBL" id="CAB0012450.1"/>
    </source>
</evidence>
<accession>A0A6H5H8V3</accession>
<organism evidence="1 3">
    <name type="scientific">Nesidiocoris tenuis</name>
    <dbReference type="NCBI Taxonomy" id="355587"/>
    <lineage>
        <taxon>Eukaryota</taxon>
        <taxon>Metazoa</taxon>
        <taxon>Ecdysozoa</taxon>
        <taxon>Arthropoda</taxon>
        <taxon>Hexapoda</taxon>
        <taxon>Insecta</taxon>
        <taxon>Pterygota</taxon>
        <taxon>Neoptera</taxon>
        <taxon>Paraneoptera</taxon>
        <taxon>Hemiptera</taxon>
        <taxon>Heteroptera</taxon>
        <taxon>Panheteroptera</taxon>
        <taxon>Cimicomorpha</taxon>
        <taxon>Miridae</taxon>
        <taxon>Dicyphina</taxon>
        <taxon>Nesidiocoris</taxon>
    </lineage>
</organism>
<dbReference type="EMBL" id="CADCXU010025450">
    <property type="protein sequence ID" value="CAB0012451.1"/>
    <property type="molecule type" value="Genomic_DNA"/>
</dbReference>
<sequence length="127" mass="14934">MLLMDVLVHYPIIVSAKIILCERIPRISGQYQIRTRRALVGEVLNVFISEKSKFRRRESRIHTPDKQQFGEILKSAQNKSTPHYRNIKNIHIFCKAVPTMSRMRIRRISSRFVQNPGRSRTSNMKNV</sequence>
<dbReference type="EMBL" id="CADCXU010025449">
    <property type="protein sequence ID" value="CAB0012450.1"/>
    <property type="molecule type" value="Genomic_DNA"/>
</dbReference>
<protein>
    <submittedName>
        <fullName evidence="1">Uncharacterized protein</fullName>
    </submittedName>
</protein>
<evidence type="ECO:0000313" key="2">
    <source>
        <dbReference type="EMBL" id="CAB0012451.1"/>
    </source>
</evidence>
<reference evidence="1 3" key="1">
    <citation type="submission" date="2020-02" db="EMBL/GenBank/DDBJ databases">
        <authorList>
            <person name="Ferguson B K."/>
        </authorList>
    </citation>
    <scope>NUCLEOTIDE SEQUENCE [LARGE SCALE GENOMIC DNA]</scope>
</reference>
<keyword evidence="3" id="KW-1185">Reference proteome</keyword>
<dbReference type="Proteomes" id="UP000479000">
    <property type="component" value="Unassembled WGS sequence"/>
</dbReference>